<keyword evidence="2" id="KW-1185">Reference proteome</keyword>
<name>A0AAV4EJX8_9GAST</name>
<evidence type="ECO:0000313" key="1">
    <source>
        <dbReference type="EMBL" id="GFR60915.1"/>
    </source>
</evidence>
<protein>
    <submittedName>
        <fullName evidence="1">Uncharacterized protein</fullName>
    </submittedName>
</protein>
<sequence>MVDATAIKRNTPLPYRATRKKPAHIVDRLAMVSVLQPEPAGLTAQPDGSQMQPSLRICLLQQRQTIEGPATVCKL</sequence>
<gene>
    <name evidence="1" type="ORF">ElyMa_003543600</name>
</gene>
<dbReference type="Proteomes" id="UP000762676">
    <property type="component" value="Unassembled WGS sequence"/>
</dbReference>
<organism evidence="1 2">
    <name type="scientific">Elysia marginata</name>
    <dbReference type="NCBI Taxonomy" id="1093978"/>
    <lineage>
        <taxon>Eukaryota</taxon>
        <taxon>Metazoa</taxon>
        <taxon>Spiralia</taxon>
        <taxon>Lophotrochozoa</taxon>
        <taxon>Mollusca</taxon>
        <taxon>Gastropoda</taxon>
        <taxon>Heterobranchia</taxon>
        <taxon>Euthyneura</taxon>
        <taxon>Panpulmonata</taxon>
        <taxon>Sacoglossa</taxon>
        <taxon>Placobranchoidea</taxon>
        <taxon>Plakobranchidae</taxon>
        <taxon>Elysia</taxon>
    </lineage>
</organism>
<proteinExistence type="predicted"/>
<accession>A0AAV4EJX8</accession>
<reference evidence="1 2" key="1">
    <citation type="journal article" date="2021" name="Elife">
        <title>Chloroplast acquisition without the gene transfer in kleptoplastic sea slugs, Plakobranchus ocellatus.</title>
        <authorList>
            <person name="Maeda T."/>
            <person name="Takahashi S."/>
            <person name="Yoshida T."/>
            <person name="Shimamura S."/>
            <person name="Takaki Y."/>
            <person name="Nagai Y."/>
            <person name="Toyoda A."/>
            <person name="Suzuki Y."/>
            <person name="Arimoto A."/>
            <person name="Ishii H."/>
            <person name="Satoh N."/>
            <person name="Nishiyama T."/>
            <person name="Hasebe M."/>
            <person name="Maruyama T."/>
            <person name="Minagawa J."/>
            <person name="Obokata J."/>
            <person name="Shigenobu S."/>
        </authorList>
    </citation>
    <scope>NUCLEOTIDE SEQUENCE [LARGE SCALE GENOMIC DNA]</scope>
</reference>
<evidence type="ECO:0000313" key="2">
    <source>
        <dbReference type="Proteomes" id="UP000762676"/>
    </source>
</evidence>
<dbReference type="AlphaFoldDB" id="A0AAV4EJX8"/>
<dbReference type="EMBL" id="BMAT01007256">
    <property type="protein sequence ID" value="GFR60915.1"/>
    <property type="molecule type" value="Genomic_DNA"/>
</dbReference>
<comment type="caution">
    <text evidence="1">The sequence shown here is derived from an EMBL/GenBank/DDBJ whole genome shotgun (WGS) entry which is preliminary data.</text>
</comment>